<dbReference type="GO" id="GO:0016791">
    <property type="term" value="F:phosphatase activity"/>
    <property type="evidence" value="ECO:0007669"/>
    <property type="project" value="InterPro"/>
</dbReference>
<dbReference type="Gene3D" id="3.60.10.10">
    <property type="entry name" value="Endonuclease/exonuclease/phosphatase"/>
    <property type="match status" value="1"/>
</dbReference>
<dbReference type="PROSITE" id="PS51752">
    <property type="entry name" value="JACALIN_LECTIN"/>
    <property type="match status" value="1"/>
</dbReference>
<dbReference type="InterPro" id="IPR038772">
    <property type="entry name" value="Sph/SMPD2-like"/>
</dbReference>
<organism evidence="3 4">
    <name type="scientific">Periconia digitata</name>
    <dbReference type="NCBI Taxonomy" id="1303443"/>
    <lineage>
        <taxon>Eukaryota</taxon>
        <taxon>Fungi</taxon>
        <taxon>Dikarya</taxon>
        <taxon>Ascomycota</taxon>
        <taxon>Pezizomycotina</taxon>
        <taxon>Dothideomycetes</taxon>
        <taxon>Pleosporomycetidae</taxon>
        <taxon>Pleosporales</taxon>
        <taxon>Massarineae</taxon>
        <taxon>Periconiaceae</taxon>
        <taxon>Periconia</taxon>
    </lineage>
</organism>
<dbReference type="EMBL" id="CAOQHR010000013">
    <property type="protein sequence ID" value="CAI6342589.1"/>
    <property type="molecule type" value="Genomic_DNA"/>
</dbReference>
<dbReference type="AlphaFoldDB" id="A0A9W4XSG2"/>
<evidence type="ECO:0000313" key="3">
    <source>
        <dbReference type="EMBL" id="CAI6342589.1"/>
    </source>
</evidence>
<gene>
    <name evidence="3" type="ORF">PDIGIT_LOCUS15799</name>
</gene>
<dbReference type="InterPro" id="IPR001229">
    <property type="entry name" value="Jacalin-like_lectin_dom"/>
</dbReference>
<dbReference type="GO" id="GO:0046856">
    <property type="term" value="P:phosphatidylinositol dephosphorylation"/>
    <property type="evidence" value="ECO:0007669"/>
    <property type="project" value="InterPro"/>
</dbReference>
<reference evidence="3" key="1">
    <citation type="submission" date="2023-01" db="EMBL/GenBank/DDBJ databases">
        <authorList>
            <person name="Van Ghelder C."/>
            <person name="Rancurel C."/>
        </authorList>
    </citation>
    <scope>NUCLEOTIDE SEQUENCE</scope>
    <source>
        <strain evidence="3">CNCM I-4278</strain>
    </source>
</reference>
<dbReference type="PANTHER" id="PTHR16320">
    <property type="entry name" value="SPHINGOMYELINASE FAMILY MEMBER"/>
    <property type="match status" value="1"/>
</dbReference>
<dbReference type="Gene3D" id="2.100.10.30">
    <property type="entry name" value="Jacalin-like lectin domain"/>
    <property type="match status" value="1"/>
</dbReference>
<dbReference type="GO" id="GO:0005737">
    <property type="term" value="C:cytoplasm"/>
    <property type="evidence" value="ECO:0007669"/>
    <property type="project" value="TreeGrafter"/>
</dbReference>
<dbReference type="Pfam" id="PF22669">
    <property type="entry name" value="Exo_endo_phos2"/>
    <property type="match status" value="1"/>
</dbReference>
<protein>
    <recommendedName>
        <fullName evidence="2">Jacalin-type lectin domain-containing protein</fullName>
    </recommendedName>
</protein>
<dbReference type="SUPFAM" id="SSF56219">
    <property type="entry name" value="DNase I-like"/>
    <property type="match status" value="1"/>
</dbReference>
<evidence type="ECO:0000259" key="2">
    <source>
        <dbReference type="PROSITE" id="PS51752"/>
    </source>
</evidence>
<proteinExistence type="predicted"/>
<evidence type="ECO:0000256" key="1">
    <source>
        <dbReference type="SAM" id="SignalP"/>
    </source>
</evidence>
<dbReference type="Proteomes" id="UP001152607">
    <property type="component" value="Unassembled WGS sequence"/>
</dbReference>
<dbReference type="PANTHER" id="PTHR16320:SF1">
    <property type="entry name" value="SPHINGOMYELINASE DDB_G0288017"/>
    <property type="match status" value="1"/>
</dbReference>
<name>A0A9W4XSG2_9PLEO</name>
<feature type="signal peptide" evidence="1">
    <location>
        <begin position="1"/>
        <end position="17"/>
    </location>
</feature>
<dbReference type="SMART" id="SM00915">
    <property type="entry name" value="Jacalin"/>
    <property type="match status" value="1"/>
</dbReference>
<dbReference type="Pfam" id="PF01419">
    <property type="entry name" value="Jacalin"/>
    <property type="match status" value="1"/>
</dbReference>
<dbReference type="InterPro" id="IPR000300">
    <property type="entry name" value="IPPc"/>
</dbReference>
<dbReference type="SUPFAM" id="SSF51101">
    <property type="entry name" value="Mannose-binding lectins"/>
    <property type="match status" value="1"/>
</dbReference>
<dbReference type="OrthoDB" id="40902at2759"/>
<comment type="caution">
    <text evidence="3">The sequence shown here is derived from an EMBL/GenBank/DDBJ whole genome shotgun (WGS) entry which is preliminary data.</text>
</comment>
<feature type="chain" id="PRO_5040730686" description="Jacalin-type lectin domain-containing protein" evidence="1">
    <location>
        <begin position="18"/>
        <end position="438"/>
    </location>
</feature>
<keyword evidence="4" id="KW-1185">Reference proteome</keyword>
<sequence length="438" mass="46411">MAPLLAGLLCLASLATAQTSGTFNAMTMNVAGLPPILNGNDIPGDKTTNTARIGQLFSEYNISIIHVQEDFNFHATLYANDDHPFRTPTSGGVPFGSGLNTLSNFDWTDFKRIKWNVCSNFDSADCLTPKGFTFMRMTVAPGFTLDAYNLHADAGTSAADLKARAANIKQVSDYIKTYSAGNAVLVFGDSNTRYTRADDNPGLFAAENGMKDVWVELAKGGVPPAPGSETLGCSNPSTTTDCEIVDKMWYRGSPAITLNATRFQYAGNQFLQVDGNILTDHDPVLVDFEWSMDTKLSVGESFGGVDGTWFNDLDALAAASSAKISTLTLRGADRVDAISTTLSTGEVLSHGGTGGTATTLTLNSGETLQSAVLCRGSKNNKPRIFSATFTTSAGRTLTAGKATSDCATISAPSGYAIAGFYGHDGDEIDKLGFIYSRV</sequence>
<evidence type="ECO:0000313" key="4">
    <source>
        <dbReference type="Proteomes" id="UP001152607"/>
    </source>
</evidence>
<dbReference type="GO" id="GO:0004767">
    <property type="term" value="F:sphingomyelin phosphodiesterase activity"/>
    <property type="evidence" value="ECO:0007669"/>
    <property type="project" value="InterPro"/>
</dbReference>
<dbReference type="InterPro" id="IPR036691">
    <property type="entry name" value="Endo/exonu/phosph_ase_sf"/>
</dbReference>
<dbReference type="InterPro" id="IPR036404">
    <property type="entry name" value="Jacalin-like_lectin_dom_sf"/>
</dbReference>
<feature type="domain" description="Jacalin-type lectin" evidence="2">
    <location>
        <begin position="296"/>
        <end position="437"/>
    </location>
</feature>
<keyword evidence="1" id="KW-0732">Signal</keyword>
<accession>A0A9W4XSG2</accession>